<proteinExistence type="predicted"/>
<reference evidence="1" key="1">
    <citation type="journal article" date="2020" name="mSystems">
        <title>Genome- and Community-Level Interaction Insights into Carbon Utilization and Element Cycling Functions of Hydrothermarchaeota in Hydrothermal Sediment.</title>
        <authorList>
            <person name="Zhou Z."/>
            <person name="Liu Y."/>
            <person name="Xu W."/>
            <person name="Pan J."/>
            <person name="Luo Z.H."/>
            <person name="Li M."/>
        </authorList>
    </citation>
    <scope>NUCLEOTIDE SEQUENCE [LARGE SCALE GENOMIC DNA]</scope>
    <source>
        <strain evidence="1">SpSt-374</strain>
    </source>
</reference>
<comment type="caution">
    <text evidence="1">The sequence shown here is derived from an EMBL/GenBank/DDBJ whole genome shotgun (WGS) entry which is preliminary data.</text>
</comment>
<name>A0A7C3ZY02_9CYAN</name>
<gene>
    <name evidence="1" type="ORF">ENR15_18260</name>
</gene>
<dbReference type="EMBL" id="DSPX01000190">
    <property type="protein sequence ID" value="HGG02529.1"/>
    <property type="molecule type" value="Genomic_DNA"/>
</dbReference>
<accession>A0A7C3ZY02</accession>
<organism evidence="1">
    <name type="scientific">Planktothricoides sp. SpSt-374</name>
    <dbReference type="NCBI Taxonomy" id="2282167"/>
    <lineage>
        <taxon>Bacteria</taxon>
        <taxon>Bacillati</taxon>
        <taxon>Cyanobacteriota</taxon>
        <taxon>Cyanophyceae</taxon>
        <taxon>Oscillatoriophycideae</taxon>
        <taxon>Oscillatoriales</taxon>
        <taxon>Oscillatoriaceae</taxon>
        <taxon>Planktothricoides</taxon>
    </lineage>
</organism>
<sequence>MSVLGGVVQATMIFIPKVVMAAKSGRKYGKNPTTFGNALKLVEALLFLADGKIAVPPDKLKAQFKVEWVSETQLPVSGTVASKPNKRTKTIEKGIKKEGKMADLGRRRILKAIYGRHPAP</sequence>
<protein>
    <submittedName>
        <fullName evidence="1">Uncharacterized protein</fullName>
    </submittedName>
</protein>
<evidence type="ECO:0000313" key="1">
    <source>
        <dbReference type="EMBL" id="HGG02529.1"/>
    </source>
</evidence>
<dbReference type="AlphaFoldDB" id="A0A7C3ZY02"/>